<sequence length="543" mass="56049">MNHLLTIDQVRAAEQPLLDAQTREDELMQSAAVAVADHSARLATSDRYLLLAGPGGNGGDALYAGAIAAMRGARVEAWPILGRDNLHARAAEAFANAGGRFVDQPEGAYGLVVDGMFGLGGRGELPEAAANFLTPLYSDATTPILAIDLPSGLSGDSGLAEGEHVQADVTVTFGGLRRVHGLSAACGQVVVEDIALDGGQTLSEQVAAVAKAAAQQGRPLPRLLRAPVEWVEWQCAGAAHPADAPAAAWATTAPLTAADLQELLRTLPGEPTPTDDKYSGGVVGIHAGSGDYPGAGVLSCAGAVRTTSSMVRYVGTNAAPITHAFPEVVIHPDRFQAGRVQARVVGPGRGTDRAAREELADLLDTVQPLVVDADALTLCAKHTNLLESLRQREAPTVLTPHAGEFSRLAEALAHAGHTIPDLQEHRFEAVEAMAEALGATVLLKGRFTVIAAAGGTVVVDYASSWAATAGSGDVLSGILGALLARDATSALDTASLAAVIHALAARMSAETGWGAAPSHATKIEEAVRPAIAMLTSFRSRDEW</sequence>
<dbReference type="GO" id="GO:0046496">
    <property type="term" value="P:nicotinamide nucleotide metabolic process"/>
    <property type="evidence" value="ECO:0007669"/>
    <property type="project" value="UniProtKB-UniRule"/>
</dbReference>
<feature type="domain" description="YjeF N-terminal" evidence="20">
    <location>
        <begin position="10"/>
        <end position="202"/>
    </location>
</feature>
<evidence type="ECO:0000256" key="1">
    <source>
        <dbReference type="ARBA" id="ARBA00000013"/>
    </source>
</evidence>
<dbReference type="GO" id="GO:0046872">
    <property type="term" value="F:metal ion binding"/>
    <property type="evidence" value="ECO:0007669"/>
    <property type="project" value="UniProtKB-UniRule"/>
</dbReference>
<evidence type="ECO:0000313" key="22">
    <source>
        <dbReference type="Proteomes" id="UP000824189"/>
    </source>
</evidence>
<keyword evidence="7 17" id="KW-0067">ATP-binding</keyword>
<dbReference type="Pfam" id="PF01256">
    <property type="entry name" value="Carb_kinase"/>
    <property type="match status" value="1"/>
</dbReference>
<reference evidence="21" key="2">
    <citation type="submission" date="2021-04" db="EMBL/GenBank/DDBJ databases">
        <authorList>
            <person name="Gilroy R."/>
        </authorList>
    </citation>
    <scope>NUCLEOTIDE SEQUENCE</scope>
    <source>
        <strain evidence="21">4376</strain>
    </source>
</reference>
<evidence type="ECO:0000256" key="11">
    <source>
        <dbReference type="ARBA" id="ARBA00023235"/>
    </source>
</evidence>
<keyword evidence="11 18" id="KW-0413">Isomerase</keyword>
<evidence type="ECO:0000256" key="14">
    <source>
        <dbReference type="ARBA" id="ARBA00025153"/>
    </source>
</evidence>
<comment type="catalytic activity">
    <reaction evidence="2 18">
        <text>(6R)-NADPHX = (6S)-NADPHX</text>
        <dbReference type="Rhea" id="RHEA:32227"/>
        <dbReference type="ChEBI" id="CHEBI:64076"/>
        <dbReference type="ChEBI" id="CHEBI:64077"/>
        <dbReference type="EC" id="5.1.99.6"/>
    </reaction>
</comment>
<evidence type="ECO:0000256" key="16">
    <source>
        <dbReference type="ARBA" id="ARBA00049209"/>
    </source>
</evidence>
<keyword evidence="9 18" id="KW-0630">Potassium</keyword>
<dbReference type="GO" id="GO:0052855">
    <property type="term" value="F:ADP-dependent NAD(P)H-hydrate dehydratase activity"/>
    <property type="evidence" value="ECO:0007669"/>
    <property type="project" value="UniProtKB-UniRule"/>
</dbReference>
<dbReference type="InterPro" id="IPR017953">
    <property type="entry name" value="Carbohydrate_kinase_pred_CS"/>
</dbReference>
<evidence type="ECO:0000256" key="8">
    <source>
        <dbReference type="ARBA" id="ARBA00022857"/>
    </source>
</evidence>
<dbReference type="GO" id="GO:0005524">
    <property type="term" value="F:ATP binding"/>
    <property type="evidence" value="ECO:0007669"/>
    <property type="project" value="UniProtKB-UniRule"/>
</dbReference>
<dbReference type="SUPFAM" id="SSF53613">
    <property type="entry name" value="Ribokinase-like"/>
    <property type="match status" value="1"/>
</dbReference>
<evidence type="ECO:0000256" key="4">
    <source>
        <dbReference type="ARBA" id="ARBA00009524"/>
    </source>
</evidence>
<dbReference type="EMBL" id="DXFZ01000010">
    <property type="protein sequence ID" value="HIW95050.1"/>
    <property type="molecule type" value="Genomic_DNA"/>
</dbReference>
<dbReference type="InterPro" id="IPR030677">
    <property type="entry name" value="Nnr"/>
</dbReference>
<dbReference type="Proteomes" id="UP000824189">
    <property type="component" value="Unassembled WGS sequence"/>
</dbReference>
<keyword evidence="6 17" id="KW-0547">Nucleotide-binding</keyword>
<dbReference type="Gene3D" id="3.40.50.10260">
    <property type="entry name" value="YjeF N-terminal domain"/>
    <property type="match status" value="1"/>
</dbReference>
<comment type="caution">
    <text evidence="21">The sequence shown here is derived from an EMBL/GenBank/DDBJ whole genome shotgun (WGS) entry which is preliminary data.</text>
</comment>
<evidence type="ECO:0000256" key="3">
    <source>
        <dbReference type="ARBA" id="ARBA00006001"/>
    </source>
</evidence>
<comment type="similarity">
    <text evidence="17">Belongs to the NnrD/CARKD family.</text>
</comment>
<dbReference type="Gene3D" id="3.40.1190.20">
    <property type="match status" value="1"/>
</dbReference>
<comment type="catalytic activity">
    <reaction evidence="1 18">
        <text>(6R)-NADHX = (6S)-NADHX</text>
        <dbReference type="Rhea" id="RHEA:32215"/>
        <dbReference type="ChEBI" id="CHEBI:64074"/>
        <dbReference type="ChEBI" id="CHEBI:64075"/>
        <dbReference type="EC" id="5.1.99.6"/>
    </reaction>
</comment>
<evidence type="ECO:0000256" key="15">
    <source>
        <dbReference type="ARBA" id="ARBA00048238"/>
    </source>
</evidence>
<dbReference type="PROSITE" id="PS01050">
    <property type="entry name" value="YJEF_C_2"/>
    <property type="match status" value="1"/>
</dbReference>
<feature type="binding site" evidence="17">
    <location>
        <position position="295"/>
    </location>
    <ligand>
        <name>(6S)-NADPHX</name>
        <dbReference type="ChEBI" id="CHEBI:64076"/>
    </ligand>
</feature>
<evidence type="ECO:0000256" key="5">
    <source>
        <dbReference type="ARBA" id="ARBA00022723"/>
    </source>
</evidence>
<feature type="binding site" evidence="17">
    <location>
        <begin position="444"/>
        <end position="448"/>
    </location>
    <ligand>
        <name>AMP</name>
        <dbReference type="ChEBI" id="CHEBI:456215"/>
    </ligand>
</feature>
<evidence type="ECO:0000256" key="2">
    <source>
        <dbReference type="ARBA" id="ARBA00000909"/>
    </source>
</evidence>
<feature type="binding site" evidence="17">
    <location>
        <position position="472"/>
    </location>
    <ligand>
        <name>AMP</name>
        <dbReference type="ChEBI" id="CHEBI:456215"/>
    </ligand>
</feature>
<dbReference type="CDD" id="cd01171">
    <property type="entry name" value="YXKO-related"/>
    <property type="match status" value="1"/>
</dbReference>
<keyword evidence="12 17" id="KW-0456">Lyase</keyword>
<evidence type="ECO:0000256" key="13">
    <source>
        <dbReference type="ARBA" id="ARBA00023268"/>
    </source>
</evidence>
<evidence type="ECO:0000256" key="9">
    <source>
        <dbReference type="ARBA" id="ARBA00022958"/>
    </source>
</evidence>
<comment type="catalytic activity">
    <reaction evidence="16 17 18">
        <text>(6S)-NADPHX + ADP = AMP + phosphate + NADPH + H(+)</text>
        <dbReference type="Rhea" id="RHEA:32235"/>
        <dbReference type="ChEBI" id="CHEBI:15378"/>
        <dbReference type="ChEBI" id="CHEBI:43474"/>
        <dbReference type="ChEBI" id="CHEBI:57783"/>
        <dbReference type="ChEBI" id="CHEBI:64076"/>
        <dbReference type="ChEBI" id="CHEBI:456215"/>
        <dbReference type="ChEBI" id="CHEBI:456216"/>
        <dbReference type="EC" id="4.2.1.136"/>
    </reaction>
</comment>
<protein>
    <recommendedName>
        <fullName evidence="17">ADP-dependent (S)-NAD(P)H-hydrate dehydratase</fullName>
        <ecNumber evidence="17">4.2.1.136</ecNumber>
    </recommendedName>
    <alternativeName>
        <fullName evidence="17">ADP-dependent NAD(P)HX dehydratase</fullName>
    </alternativeName>
</protein>
<feature type="binding site" evidence="17">
    <location>
        <position position="473"/>
    </location>
    <ligand>
        <name>(6S)-NADPHX</name>
        <dbReference type="ChEBI" id="CHEBI:64076"/>
    </ligand>
</feature>
<dbReference type="PANTHER" id="PTHR12592">
    <property type="entry name" value="ATP-DEPENDENT (S)-NAD(P)H-HYDRATE DEHYDRATASE FAMILY MEMBER"/>
    <property type="match status" value="1"/>
</dbReference>
<evidence type="ECO:0000256" key="7">
    <source>
        <dbReference type="ARBA" id="ARBA00022840"/>
    </source>
</evidence>
<dbReference type="Pfam" id="PF03853">
    <property type="entry name" value="YjeF_N"/>
    <property type="match status" value="1"/>
</dbReference>
<dbReference type="InterPro" id="IPR036652">
    <property type="entry name" value="YjeF_N_dom_sf"/>
</dbReference>
<name>A0A9D1RWR5_9CORY</name>
<evidence type="ECO:0000256" key="17">
    <source>
        <dbReference type="HAMAP-Rule" id="MF_01965"/>
    </source>
</evidence>
<comment type="cofactor">
    <cofactor evidence="18">
        <name>K(+)</name>
        <dbReference type="ChEBI" id="CHEBI:29103"/>
    </cofactor>
    <text evidence="18">Binds 1 potassium ion per subunit.</text>
</comment>
<dbReference type="PROSITE" id="PS51385">
    <property type="entry name" value="YJEF_N"/>
    <property type="match status" value="1"/>
</dbReference>
<comment type="function">
    <text evidence="14 18">Bifunctional enzyme that catalyzes the epimerization of the S- and R-forms of NAD(P)HX and the dehydration of the S-form of NAD(P)HX at the expense of ADP, which is converted to AMP. This allows the repair of both epimers of NAD(P)HX, a damaged form of NAD(P)H that is a result of enzymatic or heat-dependent hydration.</text>
</comment>
<evidence type="ECO:0000259" key="20">
    <source>
        <dbReference type="PROSITE" id="PS51385"/>
    </source>
</evidence>
<comment type="catalytic activity">
    <reaction evidence="15 17 18">
        <text>(6S)-NADHX + ADP = AMP + phosphate + NADH + H(+)</text>
        <dbReference type="Rhea" id="RHEA:32223"/>
        <dbReference type="ChEBI" id="CHEBI:15378"/>
        <dbReference type="ChEBI" id="CHEBI:43474"/>
        <dbReference type="ChEBI" id="CHEBI:57945"/>
        <dbReference type="ChEBI" id="CHEBI:64074"/>
        <dbReference type="ChEBI" id="CHEBI:456215"/>
        <dbReference type="ChEBI" id="CHEBI:456216"/>
        <dbReference type="EC" id="4.2.1.136"/>
    </reaction>
</comment>
<dbReference type="GO" id="GO:0052856">
    <property type="term" value="F:NAD(P)HX epimerase activity"/>
    <property type="evidence" value="ECO:0007669"/>
    <property type="project" value="UniProtKB-EC"/>
</dbReference>
<evidence type="ECO:0000313" key="21">
    <source>
        <dbReference type="EMBL" id="HIW95050.1"/>
    </source>
</evidence>
<accession>A0A9D1RWR5</accession>
<evidence type="ECO:0000256" key="12">
    <source>
        <dbReference type="ARBA" id="ARBA00023239"/>
    </source>
</evidence>
<comment type="function">
    <text evidence="17">Catalyzes the dehydration of the S-form of NAD(P)HX at the expense of ADP, which is converted to AMP. Together with NAD(P)HX epimerase, which catalyzes the epimerization of the S- and R-forms, the enzyme allows the repair of both epimers of NAD(P)HX, a damaged form of NAD(P)H that is a result of enzymatic or heat-dependent hydration.</text>
</comment>
<keyword evidence="5 18" id="KW-0479">Metal-binding</keyword>
<dbReference type="InterPro" id="IPR000631">
    <property type="entry name" value="CARKD"/>
</dbReference>
<dbReference type="PANTHER" id="PTHR12592:SF0">
    <property type="entry name" value="ATP-DEPENDENT (S)-NAD(P)H-HYDRATE DEHYDRATASE"/>
    <property type="match status" value="1"/>
</dbReference>
<comment type="similarity">
    <text evidence="4 18">In the C-terminal section; belongs to the NnrD/CARKD family.</text>
</comment>
<dbReference type="InterPro" id="IPR029056">
    <property type="entry name" value="Ribokinase-like"/>
</dbReference>
<dbReference type="AlphaFoldDB" id="A0A9D1RWR5"/>
<organism evidence="21 22">
    <name type="scientific">Candidatus Corynebacterium gallistercoris</name>
    <dbReference type="NCBI Taxonomy" id="2838530"/>
    <lineage>
        <taxon>Bacteria</taxon>
        <taxon>Bacillati</taxon>
        <taxon>Actinomycetota</taxon>
        <taxon>Actinomycetes</taxon>
        <taxon>Mycobacteriales</taxon>
        <taxon>Corynebacteriaceae</taxon>
        <taxon>Corynebacterium</taxon>
    </lineage>
</organism>
<dbReference type="GO" id="GO:0110051">
    <property type="term" value="P:metabolite repair"/>
    <property type="evidence" value="ECO:0007669"/>
    <property type="project" value="TreeGrafter"/>
</dbReference>
<feature type="binding site" evidence="17">
    <location>
        <position position="401"/>
    </location>
    <ligand>
        <name>(6S)-NADPHX</name>
        <dbReference type="ChEBI" id="CHEBI:64076"/>
    </ligand>
</feature>
<dbReference type="EC" id="4.2.1.136" evidence="17"/>
<evidence type="ECO:0000256" key="18">
    <source>
        <dbReference type="PIRNR" id="PIRNR017184"/>
    </source>
</evidence>
<dbReference type="NCBIfam" id="TIGR00196">
    <property type="entry name" value="yjeF_cterm"/>
    <property type="match status" value="1"/>
</dbReference>
<dbReference type="HAMAP" id="MF_01965">
    <property type="entry name" value="NADHX_dehydratase"/>
    <property type="match status" value="1"/>
</dbReference>
<reference evidence="21" key="1">
    <citation type="journal article" date="2021" name="PeerJ">
        <title>Extensive microbial diversity within the chicken gut microbiome revealed by metagenomics and culture.</title>
        <authorList>
            <person name="Gilroy R."/>
            <person name="Ravi A."/>
            <person name="Getino M."/>
            <person name="Pursley I."/>
            <person name="Horton D.L."/>
            <person name="Alikhan N.F."/>
            <person name="Baker D."/>
            <person name="Gharbi K."/>
            <person name="Hall N."/>
            <person name="Watson M."/>
            <person name="Adriaenssens E.M."/>
            <person name="Foster-Nyarko E."/>
            <person name="Jarju S."/>
            <person name="Secka A."/>
            <person name="Antonio M."/>
            <person name="Oren A."/>
            <person name="Chaudhuri R.R."/>
            <person name="La Ragione R."/>
            <person name="Hildebrand F."/>
            <person name="Pallen M.J."/>
        </authorList>
    </citation>
    <scope>NUCLEOTIDE SEQUENCE</scope>
    <source>
        <strain evidence="21">4376</strain>
    </source>
</reference>
<dbReference type="PROSITE" id="PS51383">
    <property type="entry name" value="YJEF_C_3"/>
    <property type="match status" value="1"/>
</dbReference>
<dbReference type="PIRSF" id="PIRSF017184">
    <property type="entry name" value="Nnr"/>
    <property type="match status" value="1"/>
</dbReference>
<dbReference type="SUPFAM" id="SSF64153">
    <property type="entry name" value="YjeF N-terminal domain-like"/>
    <property type="match status" value="1"/>
</dbReference>
<feature type="domain" description="YjeF C-terminal" evidence="19">
    <location>
        <begin position="260"/>
        <end position="534"/>
    </location>
</feature>
<keyword evidence="10 17" id="KW-0520">NAD</keyword>
<evidence type="ECO:0000259" key="19">
    <source>
        <dbReference type="PROSITE" id="PS51383"/>
    </source>
</evidence>
<evidence type="ECO:0000256" key="10">
    <source>
        <dbReference type="ARBA" id="ARBA00023027"/>
    </source>
</evidence>
<comment type="similarity">
    <text evidence="3 18">In the N-terminal section; belongs to the NnrE/AIBP family.</text>
</comment>
<dbReference type="InterPro" id="IPR004443">
    <property type="entry name" value="YjeF_N_dom"/>
</dbReference>
<comment type="cofactor">
    <cofactor evidence="17">
        <name>Mg(2+)</name>
        <dbReference type="ChEBI" id="CHEBI:18420"/>
    </cofactor>
</comment>
<gene>
    <name evidence="17" type="primary">nnrD</name>
    <name evidence="21" type="ORF">H9867_00965</name>
</gene>
<keyword evidence="8 17" id="KW-0521">NADP</keyword>
<evidence type="ECO:0000256" key="6">
    <source>
        <dbReference type="ARBA" id="ARBA00022741"/>
    </source>
</evidence>
<feature type="binding site" evidence="17">
    <location>
        <position position="348"/>
    </location>
    <ligand>
        <name>(6S)-NADPHX</name>
        <dbReference type="ChEBI" id="CHEBI:64076"/>
    </ligand>
</feature>
<proteinExistence type="inferred from homology"/>
<comment type="subunit">
    <text evidence="17">Homotetramer.</text>
</comment>
<keyword evidence="13" id="KW-0511">Multifunctional enzyme</keyword>